<evidence type="ECO:0000259" key="8">
    <source>
        <dbReference type="PROSITE" id="PS50045"/>
    </source>
</evidence>
<keyword evidence="1" id="KW-0547">Nucleotide-binding</keyword>
<dbReference type="CDD" id="cd00009">
    <property type="entry name" value="AAA"/>
    <property type="match status" value="1"/>
</dbReference>
<dbReference type="FunFam" id="3.40.50.300:FF:000006">
    <property type="entry name" value="DNA-binding transcriptional regulator NtrC"/>
    <property type="match status" value="1"/>
</dbReference>
<dbReference type="PROSITE" id="PS50045">
    <property type="entry name" value="SIGMA54_INTERACT_4"/>
    <property type="match status" value="1"/>
</dbReference>
<name>A0A4Y6PQJ0_PERCE</name>
<evidence type="ECO:0000313" key="9">
    <source>
        <dbReference type="EMBL" id="QDG50369.1"/>
    </source>
</evidence>
<keyword evidence="3" id="KW-0805">Transcription regulation</keyword>
<dbReference type="GO" id="GO:0005524">
    <property type="term" value="F:ATP binding"/>
    <property type="evidence" value="ECO:0007669"/>
    <property type="project" value="UniProtKB-KW"/>
</dbReference>
<dbReference type="InterPro" id="IPR025944">
    <property type="entry name" value="Sigma_54_int_dom_CS"/>
</dbReference>
<sequence length="511" mass="57816">MNKEPQSLRELTLLFDISQELDRSLNLKKVLGTVVRHLVEQTQMTRAALTLLNRETQEIVTEESYGLSESEQTRGRFRIGEGITGQVVETGEPQIVERIADSDAFLNRTGPESRARAEDVSYLCVPIRQETEVIGTLSCDRPHVGRRVLVKEARLMSIVASMIAQAVRLRQAAEEERQRLVEENTRLQRRLRDRFQPENIIGKSKKMLQVFDMIRQVAESHTTVLILGESGTGKELIANAVHYNSDRADKPFIKVNCGALPENLIESELFGHEKGAFTGAVKSRKGRFELADGGTIFLDEVGELSPTMQVKLLRVLQEHTFERVGGAETIEVDVRVIAATSRDLEKRIAEDKFRQDLYYRLNVFPIHMPSLRERKSDIMLLADHFVEKYSKTHDTEVRRISTPAIDMLLAYHWPGNVRELENCVERAVLMSTDGVIHGHHLPPSLQTAEATGTEFKGDLQTALDNLERELVLDALKSTRGNMAAAARQLGVSERVMGLRVDKYEIDPKRFK</sequence>
<protein>
    <submittedName>
        <fullName evidence="9">GAF domain-containing protein</fullName>
    </submittedName>
</protein>
<dbReference type="PROSITE" id="PS00688">
    <property type="entry name" value="SIGMA54_INTERACT_3"/>
    <property type="match status" value="1"/>
</dbReference>
<dbReference type="PROSITE" id="PS00675">
    <property type="entry name" value="SIGMA54_INTERACT_1"/>
    <property type="match status" value="1"/>
</dbReference>
<keyword evidence="5" id="KW-0010">Activator</keyword>
<dbReference type="SUPFAM" id="SSF46689">
    <property type="entry name" value="Homeodomain-like"/>
    <property type="match status" value="1"/>
</dbReference>
<dbReference type="Gene3D" id="1.10.8.60">
    <property type="match status" value="1"/>
</dbReference>
<dbReference type="InterPro" id="IPR003593">
    <property type="entry name" value="AAA+_ATPase"/>
</dbReference>
<keyword evidence="2" id="KW-0067">ATP-binding</keyword>
<dbReference type="Proteomes" id="UP000315995">
    <property type="component" value="Chromosome"/>
</dbReference>
<dbReference type="InterPro" id="IPR002078">
    <property type="entry name" value="Sigma_54_int"/>
</dbReference>
<dbReference type="InterPro" id="IPR025943">
    <property type="entry name" value="Sigma_54_int_dom_ATP-bd_2"/>
</dbReference>
<dbReference type="Gene3D" id="3.40.50.300">
    <property type="entry name" value="P-loop containing nucleotide triphosphate hydrolases"/>
    <property type="match status" value="1"/>
</dbReference>
<evidence type="ECO:0000256" key="7">
    <source>
        <dbReference type="SAM" id="Coils"/>
    </source>
</evidence>
<dbReference type="InterPro" id="IPR029016">
    <property type="entry name" value="GAF-like_dom_sf"/>
</dbReference>
<dbReference type="SMART" id="SM00065">
    <property type="entry name" value="GAF"/>
    <property type="match status" value="1"/>
</dbReference>
<dbReference type="PANTHER" id="PTHR32071">
    <property type="entry name" value="TRANSCRIPTIONAL REGULATORY PROTEIN"/>
    <property type="match status" value="1"/>
</dbReference>
<dbReference type="GO" id="GO:0006355">
    <property type="term" value="P:regulation of DNA-templated transcription"/>
    <property type="evidence" value="ECO:0007669"/>
    <property type="project" value="InterPro"/>
</dbReference>
<dbReference type="Gene3D" id="3.30.450.40">
    <property type="match status" value="1"/>
</dbReference>
<dbReference type="SMART" id="SM00382">
    <property type="entry name" value="AAA"/>
    <property type="match status" value="1"/>
</dbReference>
<dbReference type="AlphaFoldDB" id="A0A4Y6PQJ0"/>
<dbReference type="InterPro" id="IPR003018">
    <property type="entry name" value="GAF"/>
</dbReference>
<accession>A0A5B8Y122</accession>
<dbReference type="FunFam" id="1.10.8.60:FF:000014">
    <property type="entry name" value="DNA-binding transcriptional regulator NtrC"/>
    <property type="match status" value="1"/>
</dbReference>
<gene>
    <name evidence="9" type="ORF">FIV42_06365</name>
</gene>
<dbReference type="PANTHER" id="PTHR32071:SF57">
    <property type="entry name" value="C4-DICARBOXYLATE TRANSPORT TRANSCRIPTIONAL REGULATORY PROTEIN DCTD"/>
    <property type="match status" value="1"/>
</dbReference>
<feature type="domain" description="Sigma-54 factor interaction" evidence="8">
    <location>
        <begin position="200"/>
        <end position="429"/>
    </location>
</feature>
<evidence type="ECO:0000256" key="4">
    <source>
        <dbReference type="ARBA" id="ARBA00023125"/>
    </source>
</evidence>
<evidence type="ECO:0000256" key="2">
    <source>
        <dbReference type="ARBA" id="ARBA00022840"/>
    </source>
</evidence>
<dbReference type="RefSeq" id="WP_141196863.1">
    <property type="nucleotide sequence ID" value="NZ_CP041186.1"/>
</dbReference>
<dbReference type="InterPro" id="IPR002197">
    <property type="entry name" value="HTH_Fis"/>
</dbReference>
<dbReference type="InterPro" id="IPR027417">
    <property type="entry name" value="P-loop_NTPase"/>
</dbReference>
<dbReference type="GO" id="GO:0043565">
    <property type="term" value="F:sequence-specific DNA binding"/>
    <property type="evidence" value="ECO:0007669"/>
    <property type="project" value="InterPro"/>
</dbReference>
<dbReference type="InterPro" id="IPR009057">
    <property type="entry name" value="Homeodomain-like_sf"/>
</dbReference>
<dbReference type="PROSITE" id="PS00676">
    <property type="entry name" value="SIGMA54_INTERACT_2"/>
    <property type="match status" value="1"/>
</dbReference>
<evidence type="ECO:0000256" key="5">
    <source>
        <dbReference type="ARBA" id="ARBA00023159"/>
    </source>
</evidence>
<dbReference type="SUPFAM" id="SSF52540">
    <property type="entry name" value="P-loop containing nucleoside triphosphate hydrolases"/>
    <property type="match status" value="1"/>
</dbReference>
<evidence type="ECO:0000313" key="10">
    <source>
        <dbReference type="Proteomes" id="UP000315995"/>
    </source>
</evidence>
<dbReference type="Pfam" id="PF25601">
    <property type="entry name" value="AAA_lid_14"/>
    <property type="match status" value="1"/>
</dbReference>
<evidence type="ECO:0000256" key="3">
    <source>
        <dbReference type="ARBA" id="ARBA00023015"/>
    </source>
</evidence>
<feature type="coiled-coil region" evidence="7">
    <location>
        <begin position="159"/>
        <end position="190"/>
    </location>
</feature>
<keyword evidence="4" id="KW-0238">DNA-binding</keyword>
<organism evidence="9 10">
    <name type="scientific">Persicimonas caeni</name>
    <dbReference type="NCBI Taxonomy" id="2292766"/>
    <lineage>
        <taxon>Bacteria</taxon>
        <taxon>Deltaproteobacteria</taxon>
        <taxon>Bradymonadales</taxon>
        <taxon>Bradymonadaceae</taxon>
        <taxon>Persicimonas</taxon>
    </lineage>
</organism>
<dbReference type="OrthoDB" id="9763792at2"/>
<dbReference type="SUPFAM" id="SSF55781">
    <property type="entry name" value="GAF domain-like"/>
    <property type="match status" value="1"/>
</dbReference>
<dbReference type="InterPro" id="IPR058031">
    <property type="entry name" value="AAA_lid_NorR"/>
</dbReference>
<dbReference type="Pfam" id="PF02954">
    <property type="entry name" value="HTH_8"/>
    <property type="match status" value="1"/>
</dbReference>
<evidence type="ECO:0000256" key="1">
    <source>
        <dbReference type="ARBA" id="ARBA00022741"/>
    </source>
</evidence>
<keyword evidence="10" id="KW-1185">Reference proteome</keyword>
<keyword evidence="7" id="KW-0175">Coiled coil</keyword>
<dbReference type="PRINTS" id="PR01590">
    <property type="entry name" value="HTHFIS"/>
</dbReference>
<dbReference type="Pfam" id="PF01590">
    <property type="entry name" value="GAF"/>
    <property type="match status" value="1"/>
</dbReference>
<dbReference type="Gene3D" id="1.10.10.60">
    <property type="entry name" value="Homeodomain-like"/>
    <property type="match status" value="1"/>
</dbReference>
<evidence type="ECO:0000256" key="6">
    <source>
        <dbReference type="ARBA" id="ARBA00023163"/>
    </source>
</evidence>
<reference evidence="9 10" key="1">
    <citation type="submission" date="2019-06" db="EMBL/GenBank/DDBJ databases">
        <title>Persicimonas caeni gen. nov., sp. nov., a predatory bacterium isolated from solar saltern.</title>
        <authorList>
            <person name="Wang S."/>
        </authorList>
    </citation>
    <scope>NUCLEOTIDE SEQUENCE [LARGE SCALE GENOMIC DNA]</scope>
    <source>
        <strain evidence="9 10">YN101</strain>
    </source>
</reference>
<proteinExistence type="predicted"/>
<dbReference type="Pfam" id="PF00158">
    <property type="entry name" value="Sigma54_activat"/>
    <property type="match status" value="1"/>
</dbReference>
<dbReference type="EMBL" id="CP041186">
    <property type="protein sequence ID" value="QDG50369.1"/>
    <property type="molecule type" value="Genomic_DNA"/>
</dbReference>
<accession>A0A4Y6PQJ0</accession>
<dbReference type="InterPro" id="IPR025662">
    <property type="entry name" value="Sigma_54_int_dom_ATP-bd_1"/>
</dbReference>
<keyword evidence="6" id="KW-0804">Transcription</keyword>